<dbReference type="STRING" id="192904.SAMN04488514_1371"/>
<keyword evidence="2" id="KW-1185">Reference proteome</keyword>
<gene>
    <name evidence="1" type="ORF">SAMN04488514_1371</name>
</gene>
<organism evidence="1 2">
    <name type="scientific">Kriegella aquimaris</name>
    <dbReference type="NCBI Taxonomy" id="192904"/>
    <lineage>
        <taxon>Bacteria</taxon>
        <taxon>Pseudomonadati</taxon>
        <taxon>Bacteroidota</taxon>
        <taxon>Flavobacteriia</taxon>
        <taxon>Flavobacteriales</taxon>
        <taxon>Flavobacteriaceae</taxon>
        <taxon>Kriegella</taxon>
    </lineage>
</organism>
<dbReference type="Proteomes" id="UP000199440">
    <property type="component" value="Unassembled WGS sequence"/>
</dbReference>
<reference evidence="1 2" key="1">
    <citation type="submission" date="2016-10" db="EMBL/GenBank/DDBJ databases">
        <authorList>
            <person name="de Groot N.N."/>
        </authorList>
    </citation>
    <scope>NUCLEOTIDE SEQUENCE [LARGE SCALE GENOMIC DNA]</scope>
    <source>
        <strain evidence="1 2">DSM 19886</strain>
    </source>
</reference>
<dbReference type="AlphaFoldDB" id="A0A1G9Z216"/>
<proteinExistence type="predicted"/>
<evidence type="ECO:0000313" key="2">
    <source>
        <dbReference type="Proteomes" id="UP000199440"/>
    </source>
</evidence>
<name>A0A1G9Z216_9FLAO</name>
<dbReference type="RefSeq" id="WP_089895974.1">
    <property type="nucleotide sequence ID" value="NZ_FNGV01000037.1"/>
</dbReference>
<evidence type="ECO:0000313" key="1">
    <source>
        <dbReference type="EMBL" id="SDN14955.1"/>
    </source>
</evidence>
<sequence length="110" mass="12056">MRAKLTIIIILIANATIVLSQNIPYAPSSIIKEIEFDWSTHISLAPGSDNWPITWADDNKQYTVWGDGGGFGGTNGLGRSSIGVARLEGNWDDFKAFNVWGGHNGENDHR</sequence>
<accession>A0A1G9Z216</accession>
<dbReference type="EMBL" id="FNGV01000037">
    <property type="protein sequence ID" value="SDN14955.1"/>
    <property type="molecule type" value="Genomic_DNA"/>
</dbReference>
<protein>
    <submittedName>
        <fullName evidence="1">Uncharacterized protein</fullName>
    </submittedName>
</protein>